<feature type="domain" description="Tetrapyrrole biosynthesis glutamyl-tRNA reductase dimerisation" evidence="15">
    <location>
        <begin position="320"/>
        <end position="415"/>
    </location>
</feature>
<evidence type="ECO:0000256" key="9">
    <source>
        <dbReference type="HAMAP-Rule" id="MF_00087"/>
    </source>
</evidence>
<dbReference type="InterPro" id="IPR018214">
    <property type="entry name" value="GluRdtase_CS"/>
</dbReference>
<dbReference type="NCBIfam" id="TIGR01035">
    <property type="entry name" value="hemA"/>
    <property type="match status" value="1"/>
</dbReference>
<dbReference type="Pfam" id="PF05201">
    <property type="entry name" value="GlutR_N"/>
    <property type="match status" value="1"/>
</dbReference>
<evidence type="ECO:0000259" key="16">
    <source>
        <dbReference type="Pfam" id="PF01488"/>
    </source>
</evidence>
<gene>
    <name evidence="9" type="primary">hemA</name>
    <name evidence="18" type="ORF">FHX64_000277</name>
</gene>
<protein>
    <recommendedName>
        <fullName evidence="8 9">Glutamyl-tRNA reductase</fullName>
        <shortName evidence="9">GluTR</shortName>
        <ecNumber evidence="3 9">1.2.1.70</ecNumber>
    </recommendedName>
</protein>
<feature type="active site" description="Nucleophile" evidence="9 10">
    <location>
        <position position="50"/>
    </location>
</feature>
<dbReference type="InterPro" id="IPR036291">
    <property type="entry name" value="NAD(P)-bd_dom_sf"/>
</dbReference>
<dbReference type="FunFam" id="3.30.460.30:FF:000001">
    <property type="entry name" value="Glutamyl-tRNA reductase"/>
    <property type="match status" value="1"/>
</dbReference>
<reference evidence="18 19" key="1">
    <citation type="submission" date="2020-08" db="EMBL/GenBank/DDBJ databases">
        <title>Genomic Encyclopedia of Type Strains, Phase IV (KMG-IV): sequencing the most valuable type-strain genomes for metagenomic binning, comparative biology and taxonomic classification.</title>
        <authorList>
            <person name="Goeker M."/>
        </authorList>
    </citation>
    <scope>NUCLEOTIDE SEQUENCE [LARGE SCALE GENOMIC DNA]</scope>
    <source>
        <strain evidence="18 19">DSM 27471</strain>
    </source>
</reference>
<dbReference type="Pfam" id="PF00745">
    <property type="entry name" value="GlutR_dimer"/>
    <property type="match status" value="1"/>
</dbReference>
<dbReference type="SUPFAM" id="SSF69742">
    <property type="entry name" value="Glutamyl tRNA-reductase catalytic, N-terminal domain"/>
    <property type="match status" value="1"/>
</dbReference>
<sequence>MHLIVVGLNHKTADVEIRERCYFPNETLPKSFDLLKAYPSLSGAVILSTCNRVEIYASVVNVKAGFDDITDFISCYHSIPRETLTPFLYKKNCQNAVNHLFKVISGIDSMVIGEYQIQGQVRDSYYAAQSNNATDSYLNKVFQSAINTGKRIRSETAIGQGTVSVATLATELIKKVFSERKRFHVLLIGAGKMAGLTAANLQEFNGCSIIIANRSLTKAEELAVRFNGKVTAYDKRYEAIQEADVIIVSTASENYTVQFEEVAKLMQLHPTRTKMFIDLSLPRNIDPAINRIENCMVYSIDDINQMIDLNVSKRQMEIEQAEKIISEVSEDYYNWYYAQIIMPTMHEIKSKLDILKTSTIANYKSTFGAMTDTQQGLIQEMMDAYSEKLIRVIMKNIKTVTSKDDMVTIVEALKNTLSVDTAINEEIQSFKKREQ</sequence>
<dbReference type="FunFam" id="3.40.50.720:FF:000031">
    <property type="entry name" value="Glutamyl-tRNA reductase"/>
    <property type="match status" value="1"/>
</dbReference>
<evidence type="ECO:0000313" key="18">
    <source>
        <dbReference type="EMBL" id="MBB3186114.1"/>
    </source>
</evidence>
<evidence type="ECO:0000256" key="3">
    <source>
        <dbReference type="ARBA" id="ARBA00012970"/>
    </source>
</evidence>
<dbReference type="EC" id="1.2.1.70" evidence="3 9"/>
<evidence type="ECO:0000256" key="14">
    <source>
        <dbReference type="RuleBase" id="RU000584"/>
    </source>
</evidence>
<evidence type="ECO:0000256" key="2">
    <source>
        <dbReference type="ARBA" id="ARBA00005916"/>
    </source>
</evidence>
<proteinExistence type="inferred from homology"/>
<dbReference type="AlphaFoldDB" id="A0A7W5DPC4"/>
<dbReference type="SUPFAM" id="SSF51735">
    <property type="entry name" value="NAD(P)-binding Rossmann-fold domains"/>
    <property type="match status" value="1"/>
</dbReference>
<evidence type="ECO:0000313" key="19">
    <source>
        <dbReference type="Proteomes" id="UP000544222"/>
    </source>
</evidence>
<dbReference type="CDD" id="cd05213">
    <property type="entry name" value="NAD_bind_Glutamyl_tRNA_reduct"/>
    <property type="match status" value="1"/>
</dbReference>
<evidence type="ECO:0000256" key="4">
    <source>
        <dbReference type="ARBA" id="ARBA00022857"/>
    </source>
</evidence>
<dbReference type="Proteomes" id="UP000544222">
    <property type="component" value="Unassembled WGS sequence"/>
</dbReference>
<dbReference type="InterPro" id="IPR015896">
    <property type="entry name" value="4pyrrol_synth_GluRdtase_dimer"/>
</dbReference>
<dbReference type="InterPro" id="IPR036343">
    <property type="entry name" value="GluRdtase_N_sf"/>
</dbReference>
<evidence type="ECO:0000256" key="12">
    <source>
        <dbReference type="PIRSR" id="PIRSR000445-3"/>
    </source>
</evidence>
<keyword evidence="19" id="KW-1185">Reference proteome</keyword>
<dbReference type="Pfam" id="PF01488">
    <property type="entry name" value="Shikimate_DH"/>
    <property type="match status" value="1"/>
</dbReference>
<comment type="similarity">
    <text evidence="2 9 14">Belongs to the glutamyl-tRNA reductase family.</text>
</comment>
<dbReference type="UniPathway" id="UPA00251">
    <property type="reaction ID" value="UER00316"/>
</dbReference>
<evidence type="ECO:0000259" key="15">
    <source>
        <dbReference type="Pfam" id="PF00745"/>
    </source>
</evidence>
<evidence type="ECO:0000256" key="7">
    <source>
        <dbReference type="ARBA" id="ARBA00047464"/>
    </source>
</evidence>
<dbReference type="GO" id="GO:0008883">
    <property type="term" value="F:glutamyl-tRNA reductase activity"/>
    <property type="evidence" value="ECO:0007669"/>
    <property type="project" value="UniProtKB-UniRule"/>
</dbReference>
<dbReference type="GO" id="GO:0050661">
    <property type="term" value="F:NADP binding"/>
    <property type="evidence" value="ECO:0007669"/>
    <property type="project" value="InterPro"/>
</dbReference>
<comment type="catalytic activity">
    <reaction evidence="7 9 14">
        <text>(S)-4-amino-5-oxopentanoate + tRNA(Glu) + NADP(+) = L-glutamyl-tRNA(Glu) + NADPH + H(+)</text>
        <dbReference type="Rhea" id="RHEA:12344"/>
        <dbReference type="Rhea" id="RHEA-COMP:9663"/>
        <dbReference type="Rhea" id="RHEA-COMP:9680"/>
        <dbReference type="ChEBI" id="CHEBI:15378"/>
        <dbReference type="ChEBI" id="CHEBI:57501"/>
        <dbReference type="ChEBI" id="CHEBI:57783"/>
        <dbReference type="ChEBI" id="CHEBI:58349"/>
        <dbReference type="ChEBI" id="CHEBI:78442"/>
        <dbReference type="ChEBI" id="CHEBI:78520"/>
        <dbReference type="EC" id="1.2.1.70"/>
    </reaction>
</comment>
<evidence type="ECO:0000256" key="10">
    <source>
        <dbReference type="PIRSR" id="PIRSR000445-1"/>
    </source>
</evidence>
<feature type="binding site" evidence="9 11">
    <location>
        <position position="109"/>
    </location>
    <ligand>
        <name>substrate</name>
    </ligand>
</feature>
<organism evidence="18 19">
    <name type="scientific">Microbacter margulisiae</name>
    <dbReference type="NCBI Taxonomy" id="1350067"/>
    <lineage>
        <taxon>Bacteria</taxon>
        <taxon>Pseudomonadati</taxon>
        <taxon>Bacteroidota</taxon>
        <taxon>Bacteroidia</taxon>
        <taxon>Bacteroidales</taxon>
        <taxon>Porphyromonadaceae</taxon>
        <taxon>Microbacter</taxon>
    </lineage>
</organism>
<dbReference type="PANTHER" id="PTHR43013">
    <property type="entry name" value="GLUTAMYL-TRNA REDUCTASE"/>
    <property type="match status" value="1"/>
</dbReference>
<comment type="subunit">
    <text evidence="9">Homodimer.</text>
</comment>
<evidence type="ECO:0000256" key="11">
    <source>
        <dbReference type="PIRSR" id="PIRSR000445-2"/>
    </source>
</evidence>
<feature type="binding site" evidence="9 11">
    <location>
        <position position="120"/>
    </location>
    <ligand>
        <name>substrate</name>
    </ligand>
</feature>
<feature type="domain" description="Glutamyl-tRNA reductase N-terminal" evidence="17">
    <location>
        <begin position="6"/>
        <end position="156"/>
    </location>
</feature>
<feature type="site" description="Important for activity" evidence="9 13">
    <location>
        <position position="99"/>
    </location>
</feature>
<dbReference type="EMBL" id="JACHYB010000001">
    <property type="protein sequence ID" value="MBB3186114.1"/>
    <property type="molecule type" value="Genomic_DNA"/>
</dbReference>
<keyword evidence="4 9" id="KW-0521">NADP</keyword>
<dbReference type="Gene3D" id="3.40.50.720">
    <property type="entry name" value="NAD(P)-binding Rossmann-like Domain"/>
    <property type="match status" value="1"/>
</dbReference>
<name>A0A7W5DPC4_9PORP</name>
<evidence type="ECO:0000256" key="1">
    <source>
        <dbReference type="ARBA" id="ARBA00005059"/>
    </source>
</evidence>
<accession>A0A7W5DPC4</accession>
<feature type="domain" description="Quinate/shikimate 5-dehydrogenase/glutamyl-tRNA reductase" evidence="16">
    <location>
        <begin position="171"/>
        <end position="305"/>
    </location>
</feature>
<feature type="binding site" evidence="9 12">
    <location>
        <begin position="189"/>
        <end position="194"/>
    </location>
    <ligand>
        <name>NADP(+)</name>
        <dbReference type="ChEBI" id="CHEBI:58349"/>
    </ligand>
</feature>
<dbReference type="InterPro" id="IPR015895">
    <property type="entry name" value="4pyrrol_synth_GluRdtase_N"/>
</dbReference>
<comment type="function">
    <text evidence="9">Catalyzes the NADPH-dependent reduction of glutamyl-tRNA(Glu) to glutamate 1-semialdehyde (GSA).</text>
</comment>
<keyword evidence="6 9" id="KW-0627">Porphyrin biosynthesis</keyword>
<dbReference type="InterPro" id="IPR000343">
    <property type="entry name" value="4pyrrol_synth_GluRdtase"/>
</dbReference>
<evidence type="ECO:0000256" key="6">
    <source>
        <dbReference type="ARBA" id="ARBA00023244"/>
    </source>
</evidence>
<dbReference type="PIRSF" id="PIRSF000445">
    <property type="entry name" value="4pyrrol_synth_GluRdtase"/>
    <property type="match status" value="1"/>
</dbReference>
<dbReference type="PROSITE" id="PS00747">
    <property type="entry name" value="GLUTR"/>
    <property type="match status" value="1"/>
</dbReference>
<feature type="binding site" evidence="9 11">
    <location>
        <begin position="49"/>
        <end position="52"/>
    </location>
    <ligand>
        <name>substrate</name>
    </ligand>
</feature>
<comment type="miscellaneous">
    <text evidence="9">During catalysis, the active site Cys acts as a nucleophile attacking the alpha-carbonyl group of tRNA-bound glutamate with the formation of a thioester intermediate between enzyme and glutamate, and the concomitant release of tRNA(Glu). The thioester intermediate is finally reduced by direct hydride transfer from NADPH, to form the product GSA.</text>
</comment>
<comment type="domain">
    <text evidence="9">Possesses an unusual extended V-shaped dimeric structure with each monomer consisting of three distinct domains arranged along a curved 'spinal' alpha-helix. The N-terminal catalytic domain specifically recognizes the glutamate moiety of the substrate. The second domain is the NADPH-binding domain, and the third C-terminal domain is responsible for dimerization.</text>
</comment>
<dbReference type="GO" id="GO:0019353">
    <property type="term" value="P:protoporphyrinogen IX biosynthetic process from glutamate"/>
    <property type="evidence" value="ECO:0007669"/>
    <property type="project" value="TreeGrafter"/>
</dbReference>
<dbReference type="InterPro" id="IPR036453">
    <property type="entry name" value="GluRdtase_dimer_dom_sf"/>
</dbReference>
<evidence type="ECO:0000256" key="13">
    <source>
        <dbReference type="PIRSR" id="PIRSR000445-4"/>
    </source>
</evidence>
<dbReference type="SUPFAM" id="SSF69075">
    <property type="entry name" value="Glutamyl tRNA-reductase dimerization domain"/>
    <property type="match status" value="1"/>
</dbReference>
<evidence type="ECO:0000259" key="17">
    <source>
        <dbReference type="Pfam" id="PF05201"/>
    </source>
</evidence>
<dbReference type="RefSeq" id="WP_183412054.1">
    <property type="nucleotide sequence ID" value="NZ_JACHYB010000001.1"/>
</dbReference>
<evidence type="ECO:0000256" key="8">
    <source>
        <dbReference type="ARBA" id="ARBA00068659"/>
    </source>
</evidence>
<feature type="binding site" evidence="9 11">
    <location>
        <begin position="114"/>
        <end position="116"/>
    </location>
    <ligand>
        <name>substrate</name>
    </ligand>
</feature>
<dbReference type="Gene3D" id="3.30.460.30">
    <property type="entry name" value="Glutamyl-tRNA reductase, N-terminal domain"/>
    <property type="match status" value="1"/>
</dbReference>
<evidence type="ECO:0000256" key="5">
    <source>
        <dbReference type="ARBA" id="ARBA00023002"/>
    </source>
</evidence>
<dbReference type="InterPro" id="IPR006151">
    <property type="entry name" value="Shikm_DH/Glu-tRNA_Rdtase"/>
</dbReference>
<keyword evidence="5 9" id="KW-0560">Oxidoreductase</keyword>
<comment type="pathway">
    <text evidence="1 9 14">Porphyrin-containing compound metabolism; protoporphyrin-IX biosynthesis; 5-aminolevulinate from L-glutamyl-tRNA(Glu): step 1/2.</text>
</comment>
<dbReference type="HAMAP" id="MF_00087">
    <property type="entry name" value="Glu_tRNA_reductase"/>
    <property type="match status" value="1"/>
</dbReference>
<dbReference type="PANTHER" id="PTHR43013:SF1">
    <property type="entry name" value="GLUTAMYL-TRNA REDUCTASE"/>
    <property type="match status" value="1"/>
</dbReference>
<comment type="caution">
    <text evidence="18">The sequence shown here is derived from an EMBL/GenBank/DDBJ whole genome shotgun (WGS) entry which is preliminary data.</text>
</comment>